<organism evidence="11 12">
    <name type="scientific">Steinernema glaseri</name>
    <dbReference type="NCBI Taxonomy" id="37863"/>
    <lineage>
        <taxon>Eukaryota</taxon>
        <taxon>Metazoa</taxon>
        <taxon>Ecdysozoa</taxon>
        <taxon>Nematoda</taxon>
        <taxon>Chromadorea</taxon>
        <taxon>Rhabditida</taxon>
        <taxon>Tylenchina</taxon>
        <taxon>Panagrolaimomorpha</taxon>
        <taxon>Strongyloidoidea</taxon>
        <taxon>Steinernematidae</taxon>
        <taxon>Steinernema</taxon>
    </lineage>
</organism>
<comment type="subcellular location">
    <subcellularLocation>
        <location evidence="1">Cell membrane</location>
        <topology evidence="1">Multi-pass membrane protein</topology>
    </subcellularLocation>
</comment>
<evidence type="ECO:0000256" key="4">
    <source>
        <dbReference type="ARBA" id="ARBA00022989"/>
    </source>
</evidence>
<evidence type="ECO:0000256" key="2">
    <source>
        <dbReference type="ARBA" id="ARBA00022475"/>
    </source>
</evidence>
<keyword evidence="2" id="KW-1003">Cell membrane</keyword>
<dbReference type="Proteomes" id="UP000095287">
    <property type="component" value="Unplaced"/>
</dbReference>
<dbReference type="PANTHER" id="PTHR24228">
    <property type="entry name" value="B2 BRADYKININ RECEPTOR/ANGIOTENSIN II RECEPTOR"/>
    <property type="match status" value="1"/>
</dbReference>
<dbReference type="WBParaSite" id="L893_g23671.t1">
    <property type="protein sequence ID" value="L893_g23671.t1"/>
    <property type="gene ID" value="L893_g23671"/>
</dbReference>
<dbReference type="PANTHER" id="PTHR24228:SF74">
    <property type="entry name" value="G-PROTEIN COUPLED RECEPTORS FAMILY 1 PROFILE DOMAIN-CONTAINING PROTEIN"/>
    <property type="match status" value="1"/>
</dbReference>
<feature type="transmembrane region" description="Helical" evidence="9">
    <location>
        <begin position="75"/>
        <end position="101"/>
    </location>
</feature>
<feature type="transmembrane region" description="Helical" evidence="9">
    <location>
        <begin position="162"/>
        <end position="188"/>
    </location>
</feature>
<evidence type="ECO:0000256" key="7">
    <source>
        <dbReference type="ARBA" id="ARBA00023170"/>
    </source>
</evidence>
<dbReference type="GO" id="GO:0005886">
    <property type="term" value="C:plasma membrane"/>
    <property type="evidence" value="ECO:0007669"/>
    <property type="project" value="UniProtKB-SubCell"/>
</dbReference>
<dbReference type="InterPro" id="IPR000276">
    <property type="entry name" value="GPCR_Rhodpsn"/>
</dbReference>
<feature type="transmembrane region" description="Helical" evidence="9">
    <location>
        <begin position="6"/>
        <end position="33"/>
    </location>
</feature>
<evidence type="ECO:0000256" key="5">
    <source>
        <dbReference type="ARBA" id="ARBA00023040"/>
    </source>
</evidence>
<dbReference type="AlphaFoldDB" id="A0A1I7Z7Q9"/>
<sequence>MGSLDGQAAMIALRCAIFVAGVSGNGLIIFLILRVKKLRTERFNWLIVLLAFGDILLGMGIAVDYLTTLLTGGVQWRFSCLGVGSVALYGDHVAQLGMLLIAFDRMTVIKKVHIVKTDKNVYATIIPLVLLLSLVPIAFQFWNSNDPIVICQLSLVWTKQFALYMTIASSFFNISILVSYLVIVFYYRRLVRQTSHSSVQANKKHFMKVVLGIVVVYFLMWCVPKWNLVAMRLSGVSPRTLALCGMAVDMCEVLSTCLNVVVYGYTHRDLREAGKSFLKYVRSQNTSTTSVITSQRV</sequence>
<keyword evidence="11" id="KW-1185">Reference proteome</keyword>
<feature type="transmembrane region" description="Helical" evidence="9">
    <location>
        <begin position="240"/>
        <end position="265"/>
    </location>
</feature>
<dbReference type="Pfam" id="PF10320">
    <property type="entry name" value="7TM_GPCR_Srsx"/>
    <property type="match status" value="1"/>
</dbReference>
<dbReference type="Gene3D" id="1.20.1070.10">
    <property type="entry name" value="Rhodopsin 7-helix transmembrane proteins"/>
    <property type="match status" value="1"/>
</dbReference>
<keyword evidence="5" id="KW-0297">G-protein coupled receptor</keyword>
<accession>A0A1I7Z7Q9</accession>
<keyword evidence="4 9" id="KW-1133">Transmembrane helix</keyword>
<dbReference type="InterPro" id="IPR017452">
    <property type="entry name" value="GPCR_Rhodpsn_7TM"/>
</dbReference>
<feature type="transmembrane region" description="Helical" evidence="9">
    <location>
        <begin position="209"/>
        <end position="228"/>
    </location>
</feature>
<proteinExistence type="predicted"/>
<evidence type="ECO:0000256" key="6">
    <source>
        <dbReference type="ARBA" id="ARBA00023136"/>
    </source>
</evidence>
<evidence type="ECO:0000256" key="1">
    <source>
        <dbReference type="ARBA" id="ARBA00004651"/>
    </source>
</evidence>
<keyword evidence="6 9" id="KW-0472">Membrane</keyword>
<protein>
    <submittedName>
        <fullName evidence="12">G_PROTEIN_RECEP_F1_2 domain-containing protein</fullName>
    </submittedName>
</protein>
<dbReference type="PRINTS" id="PR00237">
    <property type="entry name" value="GPCRRHODOPSN"/>
</dbReference>
<dbReference type="SMART" id="SM01381">
    <property type="entry name" value="7TM_GPCR_Srsx"/>
    <property type="match status" value="1"/>
</dbReference>
<evidence type="ECO:0000313" key="11">
    <source>
        <dbReference type="Proteomes" id="UP000095287"/>
    </source>
</evidence>
<dbReference type="GO" id="GO:0004930">
    <property type="term" value="F:G protein-coupled receptor activity"/>
    <property type="evidence" value="ECO:0007669"/>
    <property type="project" value="UniProtKB-KW"/>
</dbReference>
<keyword evidence="8" id="KW-0807">Transducer</keyword>
<keyword evidence="7" id="KW-0675">Receptor</keyword>
<keyword evidence="3 9" id="KW-0812">Transmembrane</keyword>
<reference evidence="12" key="1">
    <citation type="submission" date="2016-11" db="UniProtKB">
        <authorList>
            <consortium name="WormBaseParasite"/>
        </authorList>
    </citation>
    <scope>IDENTIFICATION</scope>
</reference>
<evidence type="ECO:0000256" key="9">
    <source>
        <dbReference type="SAM" id="Phobius"/>
    </source>
</evidence>
<evidence type="ECO:0000313" key="12">
    <source>
        <dbReference type="WBParaSite" id="L893_g23671.t1"/>
    </source>
</evidence>
<name>A0A1I7Z7Q9_9BILA</name>
<dbReference type="InterPro" id="IPR019424">
    <property type="entry name" value="7TM_GPCR_Srsx"/>
</dbReference>
<evidence type="ECO:0000256" key="3">
    <source>
        <dbReference type="ARBA" id="ARBA00022692"/>
    </source>
</evidence>
<evidence type="ECO:0000259" key="10">
    <source>
        <dbReference type="PROSITE" id="PS50262"/>
    </source>
</evidence>
<feature type="transmembrane region" description="Helical" evidence="9">
    <location>
        <begin position="121"/>
        <end position="142"/>
    </location>
</feature>
<dbReference type="PROSITE" id="PS50262">
    <property type="entry name" value="G_PROTEIN_RECEP_F1_2"/>
    <property type="match status" value="1"/>
</dbReference>
<evidence type="ECO:0000256" key="8">
    <source>
        <dbReference type="ARBA" id="ARBA00023224"/>
    </source>
</evidence>
<feature type="transmembrane region" description="Helical" evidence="9">
    <location>
        <begin position="45"/>
        <end position="63"/>
    </location>
</feature>
<dbReference type="SUPFAM" id="SSF81321">
    <property type="entry name" value="Family A G protein-coupled receptor-like"/>
    <property type="match status" value="1"/>
</dbReference>
<dbReference type="CDD" id="cd00637">
    <property type="entry name" value="7tm_classA_rhodopsin-like"/>
    <property type="match status" value="1"/>
</dbReference>
<feature type="domain" description="G-protein coupled receptors family 1 profile" evidence="10">
    <location>
        <begin position="24"/>
        <end position="263"/>
    </location>
</feature>